<dbReference type="PROSITE" id="PS51450">
    <property type="entry name" value="LRR"/>
    <property type="match status" value="3"/>
</dbReference>
<comment type="caution">
    <text evidence="4">The sequence shown here is derived from an EMBL/GenBank/DDBJ whole genome shotgun (WGS) entry which is preliminary data.</text>
</comment>
<dbReference type="GO" id="GO:0005737">
    <property type="term" value="C:cytoplasm"/>
    <property type="evidence" value="ECO:0007669"/>
    <property type="project" value="TreeGrafter"/>
</dbReference>
<sequence length="791" mass="87469">MAVGAGSRSKEVVKNRLLYFVLGGIGDAIWRRLGLLSFRFLIGASVSSRKDYFLMSFLTLAAIRNPYPSRTSNWVWGSALNSLLESKTSAGGTMKFNYLVESEDQEIKLAVVPRSSNVKTDDDNSLESQMKQVTDQSLQEGCSEGSQDIHLWEDFVQMAKLRKNKSLGNLLDKERSGFYGNIIEEDELSQGFSSTCQLDMNTLDNIDGTSLCEDHMDHGSKSQNQNHKNNMFEFHNVSLAEPVHRESLFSIGIVESDEKHHDNDDDHVYSEHARSCFLDSHGVPNTCINDDSLKLDFIGSHSISFENLFSINDGRVQFLNGDRAAYSRVPLNQHKAVSNAEYMSHESDIDDQGSTCHSELRGHLSNNSCGCNGSDPEKDCKYFIPKSISDNQLVDSKDSLCNADSSVDGSDRNSNPGHNIGRVAAWINQLDVQNCDIVEELGKSSNPAQKKEQPKVAGRIESKKVDARSSIGMIVAYDYLSTLSPMSSIAQMANLGLVAIPILSAFVGLKMLNLSGNTIVRITSGAFPKGLHMLNLSKNKISVIEGLRELTRLRVLDLSCNRISRIGHGLASCLMLKELYLGGNKISEIEGLHRLLKLSVLDICSNRISNSKGLKQLAANYASLHAVNIKSNPAEKNVGDVELKKYLSSLLPHLAYYNKQVIRANGSKEVLDRPRRSFSSHQFDRSFRLEGKDSHRGIRGTGLSKSSYSHGKSGNGLNTSIKSSKRSHRPLKSLWPKPTNDLPDAGRNTLLGLQPSSFLRRTQSEGAFGESYELLSYRLDPLVPVPDMEAI</sequence>
<name>A0A4S8JPH8_MUSBA</name>
<gene>
    <name evidence="4" type="ORF">C4D60_Mb01t13880</name>
</gene>
<evidence type="ECO:0000313" key="4">
    <source>
        <dbReference type="EMBL" id="THU63262.1"/>
    </source>
</evidence>
<organism evidence="4 5">
    <name type="scientific">Musa balbisiana</name>
    <name type="common">Banana</name>
    <dbReference type="NCBI Taxonomy" id="52838"/>
    <lineage>
        <taxon>Eukaryota</taxon>
        <taxon>Viridiplantae</taxon>
        <taxon>Streptophyta</taxon>
        <taxon>Embryophyta</taxon>
        <taxon>Tracheophyta</taxon>
        <taxon>Spermatophyta</taxon>
        <taxon>Magnoliopsida</taxon>
        <taxon>Liliopsida</taxon>
        <taxon>Zingiberales</taxon>
        <taxon>Musaceae</taxon>
        <taxon>Musa</taxon>
    </lineage>
</organism>
<dbReference type="InterPro" id="IPR032675">
    <property type="entry name" value="LRR_dom_sf"/>
</dbReference>
<proteinExistence type="predicted"/>
<dbReference type="STRING" id="52838.A0A4S8JPH8"/>
<dbReference type="Proteomes" id="UP000317650">
    <property type="component" value="Chromosome 1"/>
</dbReference>
<dbReference type="PANTHER" id="PTHR15454:SF7">
    <property type="entry name" value="OS07G0106100 PROTEIN"/>
    <property type="match status" value="1"/>
</dbReference>
<accession>A0A4S8JPH8</accession>
<dbReference type="AlphaFoldDB" id="A0A4S8JPH8"/>
<dbReference type="PANTHER" id="PTHR15454">
    <property type="entry name" value="NISCHARIN RELATED"/>
    <property type="match status" value="1"/>
</dbReference>
<evidence type="ECO:0000256" key="3">
    <source>
        <dbReference type="SAM" id="MobiDB-lite"/>
    </source>
</evidence>
<keyword evidence="1" id="KW-0433">Leucine-rich repeat</keyword>
<dbReference type="InterPro" id="IPR001611">
    <property type="entry name" value="Leu-rich_rpt"/>
</dbReference>
<feature type="region of interest" description="Disordered" evidence="3">
    <location>
        <begin position="694"/>
        <end position="747"/>
    </location>
</feature>
<evidence type="ECO:0000256" key="2">
    <source>
        <dbReference type="ARBA" id="ARBA00022737"/>
    </source>
</evidence>
<dbReference type="SMART" id="SM00369">
    <property type="entry name" value="LRR_TYP"/>
    <property type="match status" value="2"/>
</dbReference>
<dbReference type="EMBL" id="PYDT01000004">
    <property type="protein sequence ID" value="THU63262.1"/>
    <property type="molecule type" value="Genomic_DNA"/>
</dbReference>
<evidence type="ECO:0000256" key="1">
    <source>
        <dbReference type="ARBA" id="ARBA00022614"/>
    </source>
</evidence>
<keyword evidence="2" id="KW-0677">Repeat</keyword>
<protein>
    <submittedName>
        <fullName evidence="4">Uncharacterized protein</fullName>
    </submittedName>
</protein>
<dbReference type="SMART" id="SM00365">
    <property type="entry name" value="LRR_SD22"/>
    <property type="match status" value="4"/>
</dbReference>
<dbReference type="FunFam" id="3.80.10.10:FF:000320">
    <property type="entry name" value="Protein phosphatase 1 regulatory subunit pprA"/>
    <property type="match status" value="1"/>
</dbReference>
<reference evidence="4 5" key="1">
    <citation type="journal article" date="2019" name="Nat. Plants">
        <title>Genome sequencing of Musa balbisiana reveals subgenome evolution and function divergence in polyploid bananas.</title>
        <authorList>
            <person name="Yao X."/>
        </authorList>
    </citation>
    <scope>NUCLEOTIDE SEQUENCE [LARGE SCALE GENOMIC DNA]</scope>
    <source>
        <strain evidence="5">cv. DH-PKW</strain>
        <tissue evidence="4">Leaves</tissue>
    </source>
</reference>
<feature type="compositionally biased region" description="Polar residues" evidence="3">
    <location>
        <begin position="703"/>
        <end position="722"/>
    </location>
</feature>
<evidence type="ECO:0000313" key="5">
    <source>
        <dbReference type="Proteomes" id="UP000317650"/>
    </source>
</evidence>
<keyword evidence="5" id="KW-1185">Reference proteome</keyword>
<dbReference type="SUPFAM" id="SSF52075">
    <property type="entry name" value="Outer arm dynein light chain 1"/>
    <property type="match status" value="1"/>
</dbReference>
<dbReference type="InterPro" id="IPR003591">
    <property type="entry name" value="Leu-rich_rpt_typical-subtyp"/>
</dbReference>
<dbReference type="Gene3D" id="3.80.10.10">
    <property type="entry name" value="Ribonuclease Inhibitor"/>
    <property type="match status" value="1"/>
</dbReference>
<dbReference type="Pfam" id="PF13855">
    <property type="entry name" value="LRR_8"/>
    <property type="match status" value="1"/>
</dbReference>